<keyword evidence="4" id="KW-1185">Reference proteome</keyword>
<name>E3MPT2_CAERE</name>
<dbReference type="HOGENOM" id="CLU_2099149_0_0_1"/>
<evidence type="ECO:0000256" key="1">
    <source>
        <dbReference type="SAM" id="Coils"/>
    </source>
</evidence>
<protein>
    <submittedName>
        <fullName evidence="3">Uncharacterized protein</fullName>
    </submittedName>
</protein>
<evidence type="ECO:0000313" key="4">
    <source>
        <dbReference type="Proteomes" id="UP000008281"/>
    </source>
</evidence>
<accession>E3MPT2</accession>
<sequence>MRQSSGNRIPRHTATRNPMKPPAPVLMREDAVKQYINGKLGHDAPVKIPGMPENTLFVPIDQLGRLQEKLRGNKEYQEKMKILTSQLALLEAMRFPFIFHSRLFFIPVYFSRGSHV</sequence>
<dbReference type="Proteomes" id="UP000008281">
    <property type="component" value="Unassembled WGS sequence"/>
</dbReference>
<keyword evidence="1" id="KW-0175">Coiled coil</keyword>
<dbReference type="AlphaFoldDB" id="E3MPT2"/>
<dbReference type="EMBL" id="DS268464">
    <property type="protein sequence ID" value="EFP06626.1"/>
    <property type="molecule type" value="Genomic_DNA"/>
</dbReference>
<feature type="region of interest" description="Disordered" evidence="2">
    <location>
        <begin position="1"/>
        <end position="23"/>
    </location>
</feature>
<reference evidence="3" key="1">
    <citation type="submission" date="2007-07" db="EMBL/GenBank/DDBJ databases">
        <title>PCAP assembly of the Caenorhabditis remanei genome.</title>
        <authorList>
            <consortium name="The Caenorhabditis remanei Sequencing Consortium"/>
            <person name="Wilson R.K."/>
        </authorList>
    </citation>
    <scope>NUCLEOTIDE SEQUENCE [LARGE SCALE GENOMIC DNA]</scope>
    <source>
        <strain evidence="3">PB4641</strain>
    </source>
</reference>
<evidence type="ECO:0000313" key="3">
    <source>
        <dbReference type="EMBL" id="EFP06626.1"/>
    </source>
</evidence>
<evidence type="ECO:0000256" key="2">
    <source>
        <dbReference type="SAM" id="MobiDB-lite"/>
    </source>
</evidence>
<organism evidence="4">
    <name type="scientific">Caenorhabditis remanei</name>
    <name type="common">Caenorhabditis vulgaris</name>
    <dbReference type="NCBI Taxonomy" id="31234"/>
    <lineage>
        <taxon>Eukaryota</taxon>
        <taxon>Metazoa</taxon>
        <taxon>Ecdysozoa</taxon>
        <taxon>Nematoda</taxon>
        <taxon>Chromadorea</taxon>
        <taxon>Rhabditida</taxon>
        <taxon>Rhabditina</taxon>
        <taxon>Rhabditomorpha</taxon>
        <taxon>Rhabditoidea</taxon>
        <taxon>Rhabditidae</taxon>
        <taxon>Peloderinae</taxon>
        <taxon>Caenorhabditis</taxon>
    </lineage>
</organism>
<dbReference type="InParanoid" id="E3MPT2"/>
<feature type="coiled-coil region" evidence="1">
    <location>
        <begin position="66"/>
        <end position="93"/>
    </location>
</feature>
<gene>
    <name evidence="3" type="ORF">CRE_12080</name>
</gene>
<proteinExistence type="predicted"/>